<dbReference type="GO" id="GO:0005886">
    <property type="term" value="C:plasma membrane"/>
    <property type="evidence" value="ECO:0007669"/>
    <property type="project" value="UniProtKB-SubCell"/>
</dbReference>
<dbReference type="PANTHER" id="PTHR30487">
    <property type="entry name" value="TYPE 4 PREPILIN-LIKE PROTEINS LEADER PEPTIDE-PROCESSING ENZYME"/>
    <property type="match status" value="1"/>
</dbReference>
<name>A0A5E4PED3_9COXI</name>
<dbReference type="InterPro" id="IPR000045">
    <property type="entry name" value="Prepilin_IV_endopep_pep"/>
</dbReference>
<evidence type="ECO:0000259" key="21">
    <source>
        <dbReference type="Pfam" id="PF06750"/>
    </source>
</evidence>
<evidence type="ECO:0000256" key="11">
    <source>
        <dbReference type="ARBA" id="ARBA00022989"/>
    </source>
</evidence>
<dbReference type="AlphaFoldDB" id="A0A5E4PED3"/>
<evidence type="ECO:0000256" key="6">
    <source>
        <dbReference type="ARBA" id="ARBA00022670"/>
    </source>
</evidence>
<keyword evidence="8" id="KW-0949">S-adenosyl-L-methionine</keyword>
<dbReference type="Pfam" id="PF06750">
    <property type="entry name" value="A24_N_bact"/>
    <property type="match status" value="1"/>
</dbReference>
<dbReference type="KEGG" id="asip:AQUSIP_06280"/>
<sequence length="287" mass="32816">MDILQFFAANPDIFLIVTAFFSLFIGSFLNVVIYRLPRMMEQNWSEECRIYLGLKPHTDIEKLNLYLPFSHCPRCKKVIRPWHNIPILSYLWLRGKCAYCKAQISQRYPLVEGLTCVVSVYVAWKFGVTWQTAAALLFTWLCICLTFIDLDYHLLPDQLTLFLLWAGLFCSLFGLFTDSHDAIIGAIAGYMIFAAIQIVFGWITHKTGMGQGDYKFLAALGAYLGWQMLPLIILLASISGVIFTLTYMAIKKHFKSTPLPFGPYLAVAGWVALLWGDEIMKYYLQVI</sequence>
<evidence type="ECO:0000256" key="17">
    <source>
        <dbReference type="RuleBase" id="RU003793"/>
    </source>
</evidence>
<feature type="domain" description="Prepilin peptidase A24 N-terminal" evidence="21">
    <location>
        <begin position="21"/>
        <end position="126"/>
    </location>
</feature>
<evidence type="ECO:0000256" key="5">
    <source>
        <dbReference type="ARBA" id="ARBA00022603"/>
    </source>
</evidence>
<keyword evidence="6 18" id="KW-0645">Protease</keyword>
<comment type="similarity">
    <text evidence="2 17">Belongs to the peptidase A24 family.</text>
</comment>
<comment type="subcellular location">
    <subcellularLocation>
        <location evidence="1">Cell inner membrane</location>
        <topology evidence="1">Multi-pass membrane protein</topology>
    </subcellularLocation>
    <subcellularLocation>
        <location evidence="18">Cell membrane</location>
        <topology evidence="18">Multi-pass membrane protein</topology>
    </subcellularLocation>
</comment>
<evidence type="ECO:0000256" key="1">
    <source>
        <dbReference type="ARBA" id="ARBA00004429"/>
    </source>
</evidence>
<organism evidence="22 23">
    <name type="scientific">Aquicella siphonis</name>
    <dbReference type="NCBI Taxonomy" id="254247"/>
    <lineage>
        <taxon>Bacteria</taxon>
        <taxon>Pseudomonadati</taxon>
        <taxon>Pseudomonadota</taxon>
        <taxon>Gammaproteobacteria</taxon>
        <taxon>Legionellales</taxon>
        <taxon>Coxiellaceae</taxon>
        <taxon>Aquicella</taxon>
    </lineage>
</organism>
<evidence type="ECO:0000256" key="8">
    <source>
        <dbReference type="ARBA" id="ARBA00022691"/>
    </source>
</evidence>
<keyword evidence="3" id="KW-1003">Cell membrane</keyword>
<dbReference type="InterPro" id="IPR050882">
    <property type="entry name" value="Prepilin_peptidase/N-MTase"/>
</dbReference>
<feature type="transmembrane region" description="Helical" evidence="19">
    <location>
        <begin position="159"/>
        <end position="176"/>
    </location>
</feature>
<feature type="transmembrane region" description="Helical" evidence="19">
    <location>
        <begin position="216"/>
        <end position="249"/>
    </location>
</feature>
<feature type="transmembrane region" description="Helical" evidence="19">
    <location>
        <begin position="182"/>
        <end position="204"/>
    </location>
</feature>
<accession>A0A5E4PED3</accession>
<feature type="transmembrane region" description="Helical" evidence="19">
    <location>
        <begin position="261"/>
        <end position="284"/>
    </location>
</feature>
<keyword evidence="10 18" id="KW-0378">Hydrolase</keyword>
<evidence type="ECO:0000256" key="18">
    <source>
        <dbReference type="RuleBase" id="RU003794"/>
    </source>
</evidence>
<evidence type="ECO:0000256" key="7">
    <source>
        <dbReference type="ARBA" id="ARBA00022679"/>
    </source>
</evidence>
<dbReference type="EC" id="2.1.1.-" evidence="18"/>
<dbReference type="RefSeq" id="WP_148338562.1">
    <property type="nucleotide sequence ID" value="NZ_LR699119.1"/>
</dbReference>
<dbReference type="OrthoDB" id="9789291at2"/>
<evidence type="ECO:0000256" key="16">
    <source>
        <dbReference type="ARBA" id="ARBA00071870"/>
    </source>
</evidence>
<dbReference type="EMBL" id="LR699119">
    <property type="protein sequence ID" value="VVC75339.1"/>
    <property type="molecule type" value="Genomic_DNA"/>
</dbReference>
<feature type="transmembrane region" description="Helical" evidence="19">
    <location>
        <begin position="13"/>
        <end position="34"/>
    </location>
</feature>
<dbReference type="PRINTS" id="PR00864">
    <property type="entry name" value="PREPILNPTASE"/>
</dbReference>
<keyword evidence="12 19" id="KW-0472">Membrane</keyword>
<evidence type="ECO:0000256" key="4">
    <source>
        <dbReference type="ARBA" id="ARBA00022519"/>
    </source>
</evidence>
<dbReference type="GO" id="GO:0008168">
    <property type="term" value="F:methyltransferase activity"/>
    <property type="evidence" value="ECO:0007669"/>
    <property type="project" value="UniProtKB-KW"/>
</dbReference>
<dbReference type="Pfam" id="PF01478">
    <property type="entry name" value="Peptidase_A24"/>
    <property type="match status" value="1"/>
</dbReference>
<evidence type="ECO:0000256" key="3">
    <source>
        <dbReference type="ARBA" id="ARBA00022475"/>
    </source>
</evidence>
<protein>
    <recommendedName>
        <fullName evidence="16 18">Prepilin leader peptidase/N-methyltransferase</fullName>
        <ecNumber evidence="18">2.1.1.-</ecNumber>
        <ecNumber evidence="15 18">3.4.23.43</ecNumber>
    </recommendedName>
</protein>
<dbReference type="PANTHER" id="PTHR30487:SF0">
    <property type="entry name" value="PREPILIN LEADER PEPTIDASE_N-METHYLTRANSFERASE-RELATED"/>
    <property type="match status" value="1"/>
</dbReference>
<keyword evidence="11 19" id="KW-1133">Transmembrane helix</keyword>
<comment type="catalytic activity">
    <reaction evidence="14 18">
        <text>Typically cleaves a -Gly-|-Phe- bond to release an N-terminal, basic peptide of 5-8 residues from type IV prepilin, and then N-methylates the new N-terminal amino group, the methyl donor being S-adenosyl-L-methionine.</text>
        <dbReference type="EC" id="3.4.23.43"/>
    </reaction>
</comment>
<dbReference type="Gene3D" id="1.20.120.1220">
    <property type="match status" value="1"/>
</dbReference>
<keyword evidence="9 18" id="KW-0812">Transmembrane</keyword>
<evidence type="ECO:0000313" key="23">
    <source>
        <dbReference type="Proteomes" id="UP000324194"/>
    </source>
</evidence>
<dbReference type="EC" id="3.4.23.43" evidence="15 18"/>
<dbReference type="Proteomes" id="UP000324194">
    <property type="component" value="Chromosome 1"/>
</dbReference>
<evidence type="ECO:0000256" key="19">
    <source>
        <dbReference type="SAM" id="Phobius"/>
    </source>
</evidence>
<keyword evidence="23" id="KW-1185">Reference proteome</keyword>
<keyword evidence="5 18" id="KW-0489">Methyltransferase</keyword>
<dbReference type="InterPro" id="IPR014032">
    <property type="entry name" value="Peptidase_A24A_bac"/>
</dbReference>
<dbReference type="GO" id="GO:0004190">
    <property type="term" value="F:aspartic-type endopeptidase activity"/>
    <property type="evidence" value="ECO:0007669"/>
    <property type="project" value="UniProtKB-EC"/>
</dbReference>
<dbReference type="FunFam" id="1.20.120.1220:FF:000001">
    <property type="entry name" value="Type 4 prepilin-like proteins leader peptide-processing enzyme"/>
    <property type="match status" value="1"/>
</dbReference>
<feature type="transmembrane region" description="Helical" evidence="19">
    <location>
        <begin position="130"/>
        <end position="152"/>
    </location>
</feature>
<gene>
    <name evidence="22" type="primary">outO</name>
    <name evidence="22" type="ORF">AQUSIP_06280</name>
</gene>
<evidence type="ECO:0000256" key="2">
    <source>
        <dbReference type="ARBA" id="ARBA00005801"/>
    </source>
</evidence>
<evidence type="ECO:0000256" key="12">
    <source>
        <dbReference type="ARBA" id="ARBA00023136"/>
    </source>
</evidence>
<proteinExistence type="inferred from homology"/>
<evidence type="ECO:0000256" key="10">
    <source>
        <dbReference type="ARBA" id="ARBA00022801"/>
    </source>
</evidence>
<dbReference type="GO" id="GO:0006465">
    <property type="term" value="P:signal peptide processing"/>
    <property type="evidence" value="ECO:0007669"/>
    <property type="project" value="TreeGrafter"/>
</dbReference>
<reference evidence="22 23" key="1">
    <citation type="submission" date="2019-08" db="EMBL/GenBank/DDBJ databases">
        <authorList>
            <person name="Guy L."/>
        </authorList>
    </citation>
    <scope>NUCLEOTIDE SEQUENCE [LARGE SCALE GENOMIC DNA]</scope>
    <source>
        <strain evidence="22 23">SGT-108</strain>
    </source>
</reference>
<feature type="domain" description="Prepilin type IV endopeptidase peptidase" evidence="20">
    <location>
        <begin position="136"/>
        <end position="245"/>
    </location>
</feature>
<evidence type="ECO:0000256" key="14">
    <source>
        <dbReference type="ARBA" id="ARBA00050401"/>
    </source>
</evidence>
<evidence type="ECO:0000256" key="13">
    <source>
        <dbReference type="ARBA" id="ARBA00023268"/>
    </source>
</evidence>
<evidence type="ECO:0000256" key="9">
    <source>
        <dbReference type="ARBA" id="ARBA00022692"/>
    </source>
</evidence>
<comment type="function">
    <text evidence="18">Plays an essential role in type IV pili and type II pseudopili formation by proteolytically removing the leader sequence from substrate proteins and subsequently monomethylating the alpha-amino group of the newly exposed N-terminal phenylalanine.</text>
</comment>
<dbReference type="InterPro" id="IPR010627">
    <property type="entry name" value="Prepilin_pept_A24_N"/>
</dbReference>
<keyword evidence="13 18" id="KW-0511">Multifunctional enzyme</keyword>
<keyword evidence="7 18" id="KW-0808">Transferase</keyword>
<keyword evidence="4" id="KW-0997">Cell inner membrane</keyword>
<evidence type="ECO:0000259" key="20">
    <source>
        <dbReference type="Pfam" id="PF01478"/>
    </source>
</evidence>
<evidence type="ECO:0000256" key="15">
    <source>
        <dbReference type="ARBA" id="ARBA00067082"/>
    </source>
</evidence>
<evidence type="ECO:0000313" key="22">
    <source>
        <dbReference type="EMBL" id="VVC75339.1"/>
    </source>
</evidence>
<dbReference type="GO" id="GO:0032259">
    <property type="term" value="P:methylation"/>
    <property type="evidence" value="ECO:0007669"/>
    <property type="project" value="UniProtKB-KW"/>
</dbReference>